<dbReference type="RefSeq" id="XP_003870666.1">
    <property type="nucleotide sequence ID" value="XM_003870617.1"/>
</dbReference>
<evidence type="ECO:0000256" key="1">
    <source>
        <dbReference type="SAM" id="MobiDB-lite"/>
    </source>
</evidence>
<organism evidence="2 3">
    <name type="scientific">Candida orthopsilosis (strain 90-125)</name>
    <name type="common">Yeast</name>
    <dbReference type="NCBI Taxonomy" id="1136231"/>
    <lineage>
        <taxon>Eukaryota</taxon>
        <taxon>Fungi</taxon>
        <taxon>Dikarya</taxon>
        <taxon>Ascomycota</taxon>
        <taxon>Saccharomycotina</taxon>
        <taxon>Pichiomycetes</taxon>
        <taxon>Debaryomycetaceae</taxon>
        <taxon>Candida/Lodderomyces clade</taxon>
        <taxon>Candida</taxon>
    </lineage>
</organism>
<dbReference type="GeneID" id="14541653"/>
<dbReference type="OrthoDB" id="4023487at2759"/>
<gene>
    <name evidence="2" type="ORF">CORT_0F03130</name>
</gene>
<evidence type="ECO:0000313" key="2">
    <source>
        <dbReference type="EMBL" id="CCG24537.1"/>
    </source>
</evidence>
<sequence length="475" mass="54137">MKRKCEFPTREGTKVTGFLLTHPLSELPDAKTLPKVRHRCDIPVLIFHNIPHHTSGTILLTDLTQIKQRTSVKANQTAFLTGIPECKLDKKVFNKDELFTVKLKDTFDSYLKIFEGVDSGFAIARINFDLYKFNNKYYEGFGNSCRIVYKKNLFKEMMGIEREFINFLDRLKKCVSKEFYHKLDLKYGFTEFVVTNGVLDEDIDKLSQNPNFLQSQMPNADTDEDEGEDLNNVDDDENALSPMASNNDVSFSINPPRDQSKKDSVVERVVESQIPDKDDDDDDEYSDDDFDVGDVYATAPMGNISAQYSISQDIETDNARNGVSIPLQVNKMVKIRQFATIADLRNACKNISSDDSTIFVVDTVKGFTMVPEVPLVITPSSKQTMGFASFKLYLSDENGYNLPTEFSNEELCRFLGIPSLDSIDGRELQRIKQQFTNLLNQMEIKKVKLRSKTKVLNRGIKLETWCIESPILELI</sequence>
<feature type="region of interest" description="Disordered" evidence="1">
    <location>
        <begin position="209"/>
        <end position="292"/>
    </location>
</feature>
<feature type="compositionally biased region" description="Polar residues" evidence="1">
    <location>
        <begin position="209"/>
        <end position="219"/>
    </location>
</feature>
<accession>H8X8R2</accession>
<evidence type="ECO:0000313" key="3">
    <source>
        <dbReference type="Proteomes" id="UP000005018"/>
    </source>
</evidence>
<feature type="compositionally biased region" description="Acidic residues" evidence="1">
    <location>
        <begin position="277"/>
        <end position="292"/>
    </location>
</feature>
<dbReference type="Proteomes" id="UP000005018">
    <property type="component" value="Chromosome 6"/>
</dbReference>
<keyword evidence="3" id="KW-1185">Reference proteome</keyword>
<feature type="compositionally biased region" description="Acidic residues" evidence="1">
    <location>
        <begin position="221"/>
        <end position="238"/>
    </location>
</feature>
<protein>
    <submittedName>
        <fullName evidence="2">Uncharacterized protein</fullName>
    </submittedName>
</protein>
<reference evidence="2 3" key="1">
    <citation type="journal article" date="2012" name="PLoS ONE">
        <title>Sequence and analysis of the genome of the pathogenic yeast Candida orthopsilosis.</title>
        <authorList>
            <person name="Riccombeni A."/>
            <person name="Vidanes G."/>
            <person name="Proux-Wera E."/>
            <person name="Wolfe K.H."/>
            <person name="Butler G."/>
        </authorList>
    </citation>
    <scope>NUCLEOTIDE SEQUENCE [LARGE SCALE GENOMIC DNA]</scope>
    <source>
        <strain evidence="2 3">Co 90-125</strain>
    </source>
</reference>
<dbReference type="AlphaFoldDB" id="H8X8R2"/>
<dbReference type="KEGG" id="cot:CORT_0F03130"/>
<dbReference type="HOGENOM" id="CLU_485695_0_0_1"/>
<dbReference type="EMBL" id="HE681724">
    <property type="protein sequence ID" value="CCG24537.1"/>
    <property type="molecule type" value="Genomic_DNA"/>
</dbReference>
<name>H8X8R2_CANO9</name>
<feature type="compositionally biased region" description="Polar residues" evidence="1">
    <location>
        <begin position="243"/>
        <end position="253"/>
    </location>
</feature>
<proteinExistence type="predicted"/>
<feature type="compositionally biased region" description="Basic and acidic residues" evidence="1">
    <location>
        <begin position="258"/>
        <end position="276"/>
    </location>
</feature>